<dbReference type="Gene3D" id="1.10.287.130">
    <property type="match status" value="1"/>
</dbReference>
<dbReference type="SUPFAM" id="SSF55785">
    <property type="entry name" value="PYP-like sensor domain (PAS domain)"/>
    <property type="match status" value="1"/>
</dbReference>
<feature type="transmembrane region" description="Helical" evidence="6">
    <location>
        <begin position="177"/>
        <end position="196"/>
    </location>
</feature>
<dbReference type="EMBL" id="FUYP01000032">
    <property type="protein sequence ID" value="SKB93490.1"/>
    <property type="molecule type" value="Genomic_DNA"/>
</dbReference>
<dbReference type="PANTHER" id="PTHR43711:SF1">
    <property type="entry name" value="HISTIDINE KINASE 1"/>
    <property type="match status" value="1"/>
</dbReference>
<dbReference type="OrthoDB" id="913606at2"/>
<dbReference type="InterPro" id="IPR036890">
    <property type="entry name" value="HATPase_C_sf"/>
</dbReference>
<keyword evidence="3" id="KW-0808">Transferase</keyword>
<evidence type="ECO:0000259" key="7">
    <source>
        <dbReference type="PROSITE" id="PS50109"/>
    </source>
</evidence>
<dbReference type="NCBIfam" id="TIGR00229">
    <property type="entry name" value="sensory_box"/>
    <property type="match status" value="1"/>
</dbReference>
<feature type="transmembrane region" description="Helical" evidence="6">
    <location>
        <begin position="7"/>
        <end position="29"/>
    </location>
</feature>
<comment type="catalytic activity">
    <reaction evidence="1">
        <text>ATP + protein L-histidine = ADP + protein N-phospho-L-histidine.</text>
        <dbReference type="EC" id="2.7.13.3"/>
    </reaction>
</comment>
<dbReference type="GO" id="GO:0000155">
    <property type="term" value="F:phosphorelay sensor kinase activity"/>
    <property type="evidence" value="ECO:0007669"/>
    <property type="project" value="InterPro"/>
</dbReference>
<dbReference type="InterPro" id="IPR036097">
    <property type="entry name" value="HisK_dim/P_sf"/>
</dbReference>
<dbReference type="PROSITE" id="PS50113">
    <property type="entry name" value="PAC"/>
    <property type="match status" value="1"/>
</dbReference>
<name>A0A1T5FBF9_9SPHN</name>
<keyword evidence="6" id="KW-1133">Transmembrane helix</keyword>
<dbReference type="InterPro" id="IPR050736">
    <property type="entry name" value="Sensor_HK_Regulatory"/>
</dbReference>
<dbReference type="Pfam" id="PF00512">
    <property type="entry name" value="HisKA"/>
    <property type="match status" value="1"/>
</dbReference>
<accession>A0A1T5FBF9</accession>
<evidence type="ECO:0000313" key="10">
    <source>
        <dbReference type="EMBL" id="SKB93490.1"/>
    </source>
</evidence>
<protein>
    <recommendedName>
        <fullName evidence="2">histidine kinase</fullName>
        <ecNumber evidence="2">2.7.13.3</ecNumber>
    </recommendedName>
</protein>
<feature type="domain" description="PAC" evidence="9">
    <location>
        <begin position="285"/>
        <end position="337"/>
    </location>
</feature>
<dbReference type="PANTHER" id="PTHR43711">
    <property type="entry name" value="TWO-COMPONENT HISTIDINE KINASE"/>
    <property type="match status" value="1"/>
</dbReference>
<evidence type="ECO:0000256" key="3">
    <source>
        <dbReference type="ARBA" id="ARBA00022679"/>
    </source>
</evidence>
<dbReference type="EC" id="2.7.13.3" evidence="2"/>
<dbReference type="SMART" id="SM00388">
    <property type="entry name" value="HisKA"/>
    <property type="match status" value="1"/>
</dbReference>
<dbReference type="SMART" id="SM00387">
    <property type="entry name" value="HATPase_c"/>
    <property type="match status" value="1"/>
</dbReference>
<dbReference type="SUPFAM" id="SSF55874">
    <property type="entry name" value="ATPase domain of HSP90 chaperone/DNA topoisomerase II/histidine kinase"/>
    <property type="match status" value="1"/>
</dbReference>
<keyword evidence="6" id="KW-0472">Membrane</keyword>
<keyword evidence="4" id="KW-0418">Kinase</keyword>
<gene>
    <name evidence="10" type="ORF">SAMN06295937_10323</name>
</gene>
<evidence type="ECO:0000256" key="4">
    <source>
        <dbReference type="ARBA" id="ARBA00022777"/>
    </source>
</evidence>
<dbReference type="Proteomes" id="UP000190044">
    <property type="component" value="Unassembled WGS sequence"/>
</dbReference>
<dbReference type="InterPro" id="IPR000700">
    <property type="entry name" value="PAS-assoc_C"/>
</dbReference>
<evidence type="ECO:0000256" key="1">
    <source>
        <dbReference type="ARBA" id="ARBA00000085"/>
    </source>
</evidence>
<evidence type="ECO:0000256" key="5">
    <source>
        <dbReference type="ARBA" id="ARBA00023012"/>
    </source>
</evidence>
<dbReference type="Gene3D" id="3.30.450.20">
    <property type="entry name" value="PAS domain"/>
    <property type="match status" value="1"/>
</dbReference>
<dbReference type="InterPro" id="IPR005467">
    <property type="entry name" value="His_kinase_dom"/>
</dbReference>
<dbReference type="PROSITE" id="PS50109">
    <property type="entry name" value="HIS_KIN"/>
    <property type="match status" value="1"/>
</dbReference>
<dbReference type="AlphaFoldDB" id="A0A1T5FBF9"/>
<organism evidence="10 11">
    <name type="scientific">Sphingopyxis flava</name>
    <dbReference type="NCBI Taxonomy" id="1507287"/>
    <lineage>
        <taxon>Bacteria</taxon>
        <taxon>Pseudomonadati</taxon>
        <taxon>Pseudomonadota</taxon>
        <taxon>Alphaproteobacteria</taxon>
        <taxon>Sphingomonadales</taxon>
        <taxon>Sphingomonadaceae</taxon>
        <taxon>Sphingopyxis</taxon>
    </lineage>
</organism>
<dbReference type="RefSeq" id="WP_079639885.1">
    <property type="nucleotide sequence ID" value="NZ_FUYP01000032.1"/>
</dbReference>
<dbReference type="Gene3D" id="3.30.565.10">
    <property type="entry name" value="Histidine kinase-like ATPase, C-terminal domain"/>
    <property type="match status" value="1"/>
</dbReference>
<dbReference type="InterPro" id="IPR003661">
    <property type="entry name" value="HisK_dim/P_dom"/>
</dbReference>
<evidence type="ECO:0000259" key="8">
    <source>
        <dbReference type="PROSITE" id="PS50112"/>
    </source>
</evidence>
<proteinExistence type="predicted"/>
<keyword evidence="11" id="KW-1185">Reference proteome</keyword>
<keyword evidence="5" id="KW-0902">Two-component regulatory system</keyword>
<reference evidence="11" key="1">
    <citation type="submission" date="2017-02" db="EMBL/GenBank/DDBJ databases">
        <authorList>
            <person name="Varghese N."/>
            <person name="Submissions S."/>
        </authorList>
    </citation>
    <scope>NUCLEOTIDE SEQUENCE [LARGE SCALE GENOMIC DNA]</scope>
    <source>
        <strain evidence="11">R11H</strain>
    </source>
</reference>
<dbReference type="InterPro" id="IPR013656">
    <property type="entry name" value="PAS_4"/>
</dbReference>
<evidence type="ECO:0000256" key="6">
    <source>
        <dbReference type="SAM" id="Phobius"/>
    </source>
</evidence>
<feature type="domain" description="PAS" evidence="8">
    <location>
        <begin position="211"/>
        <end position="282"/>
    </location>
</feature>
<evidence type="ECO:0000256" key="2">
    <source>
        <dbReference type="ARBA" id="ARBA00012438"/>
    </source>
</evidence>
<feature type="domain" description="Histidine kinase" evidence="7">
    <location>
        <begin position="373"/>
        <end position="586"/>
    </location>
</feature>
<dbReference type="CDD" id="cd00130">
    <property type="entry name" value="PAS"/>
    <property type="match status" value="1"/>
</dbReference>
<dbReference type="InterPro" id="IPR035965">
    <property type="entry name" value="PAS-like_dom_sf"/>
</dbReference>
<sequence>MIIRKGALGIVLPSVTIGIFAVLIAFSLVRLSATEEDMRIEATQNMLWVIARSQVASLKLQTAASSHVRGMDTPVEVERRLNNFLSHHNILNHGPQRRQMVEMGFADALDTIEAQQAELRQIVSELETGDETSLSRLHAILSPYDAALARAANKAMTAEWDSLGSKLDNSRQEVSHIILSLIVIALTGAGMTFYLVRATRSARSRAQLLESEKALSQLLVTSSGEAIIAVDRERRSTLLNDAAATLFAITAEETLHRRLTAISGFFSEERVESVINRALDGHSVVLRDLPFSRKADASAIYLELRCFPLRDGAGVIGAIMFLSDVTEQYYARRDLSERRDYLEEQVALRTKELHAALERERSATAIYRNFAAVISHQFRTPLAIVDSSLQRLMRRSNRLEPDEVLERGGQARSAIRNLVQLVDSTLDIARLDAGQIEQNSVAWDLDRLIADVVDRQVDEMPDRTVRYVSGGPSLVLCDPVYTEHIVVNLLSNAAKYAPPGTAVDVEMVSVDGYAGCRIINEGHIDPDDREHLFERFFRGKNASDKKGVGIGLYMAHSLAQLQYGKLSFEILPDSRIAFTLVLPLAEAACPAGL</sequence>
<dbReference type="InterPro" id="IPR000014">
    <property type="entry name" value="PAS"/>
</dbReference>
<evidence type="ECO:0000259" key="9">
    <source>
        <dbReference type="PROSITE" id="PS50113"/>
    </source>
</evidence>
<dbReference type="CDD" id="cd00082">
    <property type="entry name" value="HisKA"/>
    <property type="match status" value="1"/>
</dbReference>
<dbReference type="Pfam" id="PF02518">
    <property type="entry name" value="HATPase_c"/>
    <property type="match status" value="1"/>
</dbReference>
<evidence type="ECO:0000313" key="11">
    <source>
        <dbReference type="Proteomes" id="UP000190044"/>
    </source>
</evidence>
<keyword evidence="6" id="KW-0812">Transmembrane</keyword>
<dbReference type="SUPFAM" id="SSF47384">
    <property type="entry name" value="Homodimeric domain of signal transducing histidine kinase"/>
    <property type="match status" value="1"/>
</dbReference>
<dbReference type="PROSITE" id="PS50112">
    <property type="entry name" value="PAS"/>
    <property type="match status" value="1"/>
</dbReference>
<dbReference type="Pfam" id="PF08448">
    <property type="entry name" value="PAS_4"/>
    <property type="match status" value="1"/>
</dbReference>
<dbReference type="InterPro" id="IPR003594">
    <property type="entry name" value="HATPase_dom"/>
</dbReference>